<comment type="caution">
    <text evidence="2">The sequence shown here is derived from an EMBL/GenBank/DDBJ whole genome shotgun (WGS) entry which is preliminary data.</text>
</comment>
<feature type="compositionally biased region" description="Low complexity" evidence="1">
    <location>
        <begin position="1"/>
        <end position="24"/>
    </location>
</feature>
<feature type="region of interest" description="Disordered" evidence="1">
    <location>
        <begin position="214"/>
        <end position="236"/>
    </location>
</feature>
<organism evidence="2 3">
    <name type="scientific">Rachicladosporium monterosium</name>
    <dbReference type="NCBI Taxonomy" id="1507873"/>
    <lineage>
        <taxon>Eukaryota</taxon>
        <taxon>Fungi</taxon>
        <taxon>Dikarya</taxon>
        <taxon>Ascomycota</taxon>
        <taxon>Pezizomycotina</taxon>
        <taxon>Dothideomycetes</taxon>
        <taxon>Dothideomycetidae</taxon>
        <taxon>Cladosporiales</taxon>
        <taxon>Cladosporiaceae</taxon>
        <taxon>Rachicladosporium</taxon>
    </lineage>
</organism>
<evidence type="ECO:0000313" key="2">
    <source>
        <dbReference type="EMBL" id="KAK5142180.1"/>
    </source>
</evidence>
<evidence type="ECO:0000256" key="1">
    <source>
        <dbReference type="SAM" id="MobiDB-lite"/>
    </source>
</evidence>
<proteinExistence type="predicted"/>
<dbReference type="Proteomes" id="UP001308179">
    <property type="component" value="Unassembled WGS sequence"/>
</dbReference>
<sequence>MSAPSRSSSISSSDSGNNNSSRPSQVVHSTDNNTSPASSNQQPHLPGAARATAPFGVYQTPPRHFNFTNPSMPPTQHIPGTDGVNYGITYALRDAEAAVHNSGTIVTLHRPADQYLWTAADLATLRRDREEAENVRDMQSALNGVNMSGNDDIPPEMHDWAPEDHEVVAARQAEAWRAEQEDTQMSYEDSLCDTCGRPDPNVWHPSMGCGPTSPLPMSESDDSDDSMMYSPAPQTRIPGGMLIEIEEAEDLDHDMDDTEDESVHDVYAEMEAEDEFHTAFDAQGADGIETLDYTAVFHAALYRATQDAMANPQHIDRIMEDLVTEWENLGRQLEEDSAQEFTQNILLTIEERMRTHPAFATLGGQLLAVLRDMATQSGMDPVGGEWALGWEFEE</sequence>
<feature type="compositionally biased region" description="Polar residues" evidence="1">
    <location>
        <begin position="26"/>
        <end position="43"/>
    </location>
</feature>
<protein>
    <submittedName>
        <fullName evidence="2">Uncharacterized protein</fullName>
    </submittedName>
</protein>
<keyword evidence="3" id="KW-1185">Reference proteome</keyword>
<feature type="region of interest" description="Disordered" evidence="1">
    <location>
        <begin position="1"/>
        <end position="48"/>
    </location>
</feature>
<evidence type="ECO:0000313" key="3">
    <source>
        <dbReference type="Proteomes" id="UP001308179"/>
    </source>
</evidence>
<dbReference type="EMBL" id="JAVRRR010000469">
    <property type="protein sequence ID" value="KAK5142180.1"/>
    <property type="molecule type" value="Genomic_DNA"/>
</dbReference>
<name>A0ABR0L1S3_9PEZI</name>
<reference evidence="2 3" key="1">
    <citation type="submission" date="2023-08" db="EMBL/GenBank/DDBJ databases">
        <title>Black Yeasts Isolated from many extreme environments.</title>
        <authorList>
            <person name="Coleine C."/>
            <person name="Stajich J.E."/>
            <person name="Selbmann L."/>
        </authorList>
    </citation>
    <scope>NUCLEOTIDE SEQUENCE [LARGE SCALE GENOMIC DNA]</scope>
    <source>
        <strain evidence="2 3">CCFEE 5386</strain>
    </source>
</reference>
<gene>
    <name evidence="2" type="ORF">LTR32_005422</name>
</gene>
<accession>A0ABR0L1S3</accession>